<keyword evidence="4" id="KW-1133">Transmembrane helix</keyword>
<feature type="region of interest" description="Disordered" evidence="7">
    <location>
        <begin position="547"/>
        <end position="605"/>
    </location>
</feature>
<feature type="compositionally biased region" description="Low complexity" evidence="7">
    <location>
        <begin position="558"/>
        <end position="599"/>
    </location>
</feature>
<keyword evidence="6" id="KW-0325">Glycoprotein</keyword>
<dbReference type="PANTHER" id="PTHR24269:SF16">
    <property type="entry name" value="PROTEIN SLG1"/>
    <property type="match status" value="1"/>
</dbReference>
<feature type="compositionally biased region" description="Low complexity" evidence="7">
    <location>
        <begin position="244"/>
        <end position="448"/>
    </location>
</feature>
<evidence type="ECO:0000256" key="2">
    <source>
        <dbReference type="ARBA" id="ARBA00022692"/>
    </source>
</evidence>
<comment type="subcellular location">
    <subcellularLocation>
        <location evidence="1">Membrane</location>
        <topology evidence="1">Single-pass membrane protein</topology>
    </subcellularLocation>
</comment>
<protein>
    <recommendedName>
        <fullName evidence="9">WSC domain-containing protein</fullName>
    </recommendedName>
</protein>
<organism evidence="10 11">
    <name type="scientific">Beauveria bassiana</name>
    <name type="common">White muscardine disease fungus</name>
    <name type="synonym">Tritirachium shiotae</name>
    <dbReference type="NCBI Taxonomy" id="176275"/>
    <lineage>
        <taxon>Eukaryota</taxon>
        <taxon>Fungi</taxon>
        <taxon>Dikarya</taxon>
        <taxon>Ascomycota</taxon>
        <taxon>Pezizomycotina</taxon>
        <taxon>Sordariomycetes</taxon>
        <taxon>Hypocreomycetidae</taxon>
        <taxon>Hypocreales</taxon>
        <taxon>Cordycipitaceae</taxon>
        <taxon>Beauveria</taxon>
    </lineage>
</organism>
<keyword evidence="2" id="KW-0812">Transmembrane</keyword>
<evidence type="ECO:0000256" key="6">
    <source>
        <dbReference type="ARBA" id="ARBA00023180"/>
    </source>
</evidence>
<dbReference type="AlphaFoldDB" id="A0A2S7Y8N9"/>
<dbReference type="PANTHER" id="PTHR24269">
    <property type="entry name" value="KREMEN PROTEIN"/>
    <property type="match status" value="1"/>
</dbReference>
<name>A0A2S7Y8N9_BEABA</name>
<comment type="caution">
    <text evidence="10">The sequence shown here is derived from an EMBL/GenBank/DDBJ whole genome shotgun (WGS) entry which is preliminary data.</text>
</comment>
<dbReference type="OrthoDB" id="2019572at2759"/>
<evidence type="ECO:0000256" key="1">
    <source>
        <dbReference type="ARBA" id="ARBA00004167"/>
    </source>
</evidence>
<dbReference type="PROSITE" id="PS51212">
    <property type="entry name" value="WSC"/>
    <property type="match status" value="2"/>
</dbReference>
<gene>
    <name evidence="10" type="ORF">BB8028_0003g10940</name>
</gene>
<feature type="signal peptide" evidence="8">
    <location>
        <begin position="1"/>
        <end position="22"/>
    </location>
</feature>
<dbReference type="EMBL" id="JRHA01000003">
    <property type="protein sequence ID" value="PQK12477.1"/>
    <property type="molecule type" value="Genomic_DNA"/>
</dbReference>
<feature type="chain" id="PRO_5015770502" description="WSC domain-containing protein" evidence="8">
    <location>
        <begin position="23"/>
        <end position="809"/>
    </location>
</feature>
<feature type="domain" description="WSC" evidence="9">
    <location>
        <begin position="36"/>
        <end position="126"/>
    </location>
</feature>
<reference evidence="10 11" key="1">
    <citation type="submission" date="2016-07" db="EMBL/GenBank/DDBJ databases">
        <title>Comparative genomics of the entomopathogenic fungus Beauveria bassiana.</title>
        <authorList>
            <person name="Valero Jimenez C.A."/>
            <person name="Zwaan B.J."/>
            <person name="Van Kan J.A."/>
            <person name="Takken W."/>
            <person name="Debets A.J."/>
            <person name="Schoustra S.E."/>
            <person name="Koenraadt C.J."/>
        </authorList>
    </citation>
    <scope>NUCLEOTIDE SEQUENCE [LARGE SCALE GENOMIC DNA]</scope>
    <source>
        <strain evidence="10 11">ARSEF 8028</strain>
    </source>
</reference>
<dbReference type="InterPro" id="IPR002889">
    <property type="entry name" value="WSC_carb-bd"/>
</dbReference>
<evidence type="ECO:0000256" key="5">
    <source>
        <dbReference type="ARBA" id="ARBA00023136"/>
    </source>
</evidence>
<evidence type="ECO:0000259" key="9">
    <source>
        <dbReference type="PROSITE" id="PS51212"/>
    </source>
</evidence>
<proteinExistence type="predicted"/>
<dbReference type="InterPro" id="IPR051836">
    <property type="entry name" value="Kremen_rcpt"/>
</dbReference>
<evidence type="ECO:0000256" key="4">
    <source>
        <dbReference type="ARBA" id="ARBA00022989"/>
    </source>
</evidence>
<keyword evidence="5" id="KW-0472">Membrane</keyword>
<evidence type="ECO:0000256" key="7">
    <source>
        <dbReference type="SAM" id="MobiDB-lite"/>
    </source>
</evidence>
<dbReference type="Proteomes" id="UP000237441">
    <property type="component" value="Unassembled WGS sequence"/>
</dbReference>
<dbReference type="GO" id="GO:0005886">
    <property type="term" value="C:plasma membrane"/>
    <property type="evidence" value="ECO:0007669"/>
    <property type="project" value="TreeGrafter"/>
</dbReference>
<keyword evidence="3 8" id="KW-0732">Signal</keyword>
<dbReference type="Pfam" id="PF01822">
    <property type="entry name" value="WSC"/>
    <property type="match status" value="2"/>
</dbReference>
<sequence>MAFHRSVVAAAAALSLAALTTATNYELPPCTDRFTPFTSKGCYTNGDTALIMRSTVSSNDMTVEKCTSVCKGNAFRYAGLTYYGVCYCGDEIAAEKTADASCNYPCNGDKGQLCGGKDTLDIWEDSTYTKTPSEVTVADYAYSGCYVDNANGLGRAFPWPESIEPAKFTPEACIAACKAQGFPIAATEYAHECWCGNVLSRTVKADEKDCNAPCGGDASKICGGGNRLSVYIAKDLESNEPCASGNPPTSSSTSTAPTTQPTQPTSTGPSTNPGSSTNPSTEPTSSSTKSTSTGSSTGPGTSTGPSTEPTSTGTTTQSTSTSTSPGTSTGPSTQTTSTSTRPGTSTGPSTQPTSTSTSPGTSTGPPTQTTSTSTRPGTSTGPSTQTTSTSTRPGTSTGPSTQPTSTSTRPGTSTGPTTGPTTGPSTQTGTTTKPSTSTNPTSTAPGTCTTTIVTPPTCEHKIGNWCLPPTPEWTCKEDCYAAWKKCEVTVFSCFHQAGFPDSLNCFEYAQWCKSLKSYCNRCDNSDRCNKLDCWKSLEPGHVGTSTTQTATVPCTGVPTSNPPGTSTKPTTKPPGTTTKPTTSTKPLTSTQTSTSTTQCPPQPTNVCKQPTSKECDFGPGNPVGGVPLPIVTCNDCKDDFNANPFKMYTVANSKNCPSFPHGRIGGVCCEACKHQYYKCVEVYADSCKNLQNQPNFHPRTIEERESSSSSSVSSSSSFPGFGWPGWVKPNLGVCKGWGSYSGGVSASASVYAGGSGAWASANAWAGAHWGFGNNNYNNAVYRCKVQYDDCVYENQNINPSTECRSWGCK</sequence>
<evidence type="ECO:0000313" key="11">
    <source>
        <dbReference type="Proteomes" id="UP000237441"/>
    </source>
</evidence>
<dbReference type="SMART" id="SM00321">
    <property type="entry name" value="WSC"/>
    <property type="match status" value="2"/>
</dbReference>
<evidence type="ECO:0000256" key="3">
    <source>
        <dbReference type="ARBA" id="ARBA00022729"/>
    </source>
</evidence>
<evidence type="ECO:0000256" key="8">
    <source>
        <dbReference type="SAM" id="SignalP"/>
    </source>
</evidence>
<accession>A0A2S7Y8N9</accession>
<evidence type="ECO:0000313" key="10">
    <source>
        <dbReference type="EMBL" id="PQK12477.1"/>
    </source>
</evidence>
<feature type="region of interest" description="Disordered" evidence="7">
    <location>
        <begin position="239"/>
        <end position="448"/>
    </location>
</feature>
<feature type="domain" description="WSC" evidence="9">
    <location>
        <begin position="139"/>
        <end position="234"/>
    </location>
</feature>